<protein>
    <submittedName>
        <fullName evidence="1">Uncharacterized protein</fullName>
    </submittedName>
</protein>
<dbReference type="Proteomes" id="UP001194696">
    <property type="component" value="Unassembled WGS sequence"/>
</dbReference>
<comment type="caution">
    <text evidence="1">The sequence shown here is derived from an EMBL/GenBank/DDBJ whole genome shotgun (WGS) entry which is preliminary data.</text>
</comment>
<evidence type="ECO:0000313" key="2">
    <source>
        <dbReference type="Proteomes" id="UP001194696"/>
    </source>
</evidence>
<keyword evidence="2" id="KW-1185">Reference proteome</keyword>
<feature type="non-terminal residue" evidence="1">
    <location>
        <position position="1"/>
    </location>
</feature>
<dbReference type="EMBL" id="JAAAIM010002739">
    <property type="protein sequence ID" value="KAG0271538.1"/>
    <property type="molecule type" value="Genomic_DNA"/>
</dbReference>
<feature type="non-terminal residue" evidence="1">
    <location>
        <position position="77"/>
    </location>
</feature>
<evidence type="ECO:0000313" key="1">
    <source>
        <dbReference type="EMBL" id="KAG0271538.1"/>
    </source>
</evidence>
<sequence>RPGNYARVFGASGKTTIGEKDNKSTNAAIDEWANHVSRAGSFQLTGVNLKARFIRHLGKYKEIKRFEQATGYGLSED</sequence>
<proteinExistence type="predicted"/>
<reference evidence="1 2" key="1">
    <citation type="journal article" date="2020" name="Fungal Divers.">
        <title>Resolving the Mortierellaceae phylogeny through synthesis of multi-gene phylogenetics and phylogenomics.</title>
        <authorList>
            <person name="Vandepol N."/>
            <person name="Liber J."/>
            <person name="Desiro A."/>
            <person name="Na H."/>
            <person name="Kennedy M."/>
            <person name="Barry K."/>
            <person name="Grigoriev I.V."/>
            <person name="Miller A.N."/>
            <person name="O'Donnell K."/>
            <person name="Stajich J.E."/>
            <person name="Bonito G."/>
        </authorList>
    </citation>
    <scope>NUCLEOTIDE SEQUENCE [LARGE SCALE GENOMIC DNA]</scope>
    <source>
        <strain evidence="1 2">AD045</strain>
    </source>
</reference>
<gene>
    <name evidence="1" type="ORF">BGZ96_005762</name>
</gene>
<accession>A0ABQ7JH57</accession>
<organism evidence="1 2">
    <name type="scientific">Linnemannia gamsii</name>
    <dbReference type="NCBI Taxonomy" id="64522"/>
    <lineage>
        <taxon>Eukaryota</taxon>
        <taxon>Fungi</taxon>
        <taxon>Fungi incertae sedis</taxon>
        <taxon>Mucoromycota</taxon>
        <taxon>Mortierellomycotina</taxon>
        <taxon>Mortierellomycetes</taxon>
        <taxon>Mortierellales</taxon>
        <taxon>Mortierellaceae</taxon>
        <taxon>Linnemannia</taxon>
    </lineage>
</organism>
<name>A0ABQ7JH57_9FUNG</name>